<dbReference type="Proteomes" id="UP000287651">
    <property type="component" value="Unassembled WGS sequence"/>
</dbReference>
<dbReference type="EMBL" id="AMZH03001123">
    <property type="protein sequence ID" value="RRT80517.1"/>
    <property type="molecule type" value="Genomic_DNA"/>
</dbReference>
<evidence type="ECO:0000313" key="1">
    <source>
        <dbReference type="EMBL" id="RRT80517.1"/>
    </source>
</evidence>
<organism evidence="1 2">
    <name type="scientific">Ensete ventricosum</name>
    <name type="common">Abyssinian banana</name>
    <name type="synonym">Musa ensete</name>
    <dbReference type="NCBI Taxonomy" id="4639"/>
    <lineage>
        <taxon>Eukaryota</taxon>
        <taxon>Viridiplantae</taxon>
        <taxon>Streptophyta</taxon>
        <taxon>Embryophyta</taxon>
        <taxon>Tracheophyta</taxon>
        <taxon>Spermatophyta</taxon>
        <taxon>Magnoliopsida</taxon>
        <taxon>Liliopsida</taxon>
        <taxon>Zingiberales</taxon>
        <taxon>Musaceae</taxon>
        <taxon>Ensete</taxon>
    </lineage>
</organism>
<protein>
    <submittedName>
        <fullName evidence="1">Uncharacterized protein</fullName>
    </submittedName>
</protein>
<evidence type="ECO:0000313" key="2">
    <source>
        <dbReference type="Proteomes" id="UP000287651"/>
    </source>
</evidence>
<gene>
    <name evidence="1" type="ORF">B296_00023614</name>
</gene>
<name>A0A427AWM1_ENSVE</name>
<proteinExistence type="predicted"/>
<accession>A0A427AWM1</accession>
<comment type="caution">
    <text evidence="1">The sequence shown here is derived from an EMBL/GenBank/DDBJ whole genome shotgun (WGS) entry which is preliminary data.</text>
</comment>
<dbReference type="AlphaFoldDB" id="A0A427AWM1"/>
<reference evidence="1 2" key="1">
    <citation type="journal article" date="2014" name="Agronomy (Basel)">
        <title>A Draft Genome Sequence for Ensete ventricosum, the Drought-Tolerant Tree Against Hunger.</title>
        <authorList>
            <person name="Harrison J."/>
            <person name="Moore K.A."/>
            <person name="Paszkiewicz K."/>
            <person name="Jones T."/>
            <person name="Grant M."/>
            <person name="Ambacheew D."/>
            <person name="Muzemil S."/>
            <person name="Studholme D.J."/>
        </authorList>
    </citation>
    <scope>NUCLEOTIDE SEQUENCE [LARGE SCALE GENOMIC DNA]</scope>
</reference>
<sequence>MYSSPRERQAARLAALVALTPLRSAARFGRLRESNLALPILLPLVARSLIVGPTLIRARVAIGNREVAVLYDCHWLMRSVKKCIIDSIRD</sequence>